<dbReference type="SUPFAM" id="SSF103473">
    <property type="entry name" value="MFS general substrate transporter"/>
    <property type="match status" value="1"/>
</dbReference>
<feature type="transmembrane region" description="Helical" evidence="7">
    <location>
        <begin position="209"/>
        <end position="228"/>
    </location>
</feature>
<dbReference type="Pfam" id="PF07690">
    <property type="entry name" value="MFS_1"/>
    <property type="match status" value="1"/>
</dbReference>
<evidence type="ECO:0000256" key="5">
    <source>
        <dbReference type="ARBA" id="ARBA00038347"/>
    </source>
</evidence>
<feature type="transmembrane region" description="Helical" evidence="7">
    <location>
        <begin position="178"/>
        <end position="197"/>
    </location>
</feature>
<dbReference type="Proteomes" id="UP001310594">
    <property type="component" value="Unassembled WGS sequence"/>
</dbReference>
<comment type="subcellular location">
    <subcellularLocation>
        <location evidence="1">Membrane</location>
        <topology evidence="1">Multi-pass membrane protein</topology>
    </subcellularLocation>
</comment>
<comment type="similarity">
    <text evidence="5">Belongs to the major facilitator superfamily. CAR1 family.</text>
</comment>
<sequence length="497" mass="53636">MDETQPLLPERTNGHGTITKSTSSSLLDFDANGDSDNPQEWKTSYKWGIVMLQAFMAFTVTFTCISLVPVANNIVADLDGSSGKRSSSTASVLLVTIWELGEAAGPLLIAPLSEVYGRAPVFNLANGLFIAFTAMGALSQSTSLLIFTRFLTGCAVASNVLNPAIIGDMFPTKTRGSAMSIVMLAPLIGGAVGPAVAGFVAQTTGWRQIMWMSLGLATVAELMFLLLLRETYKPAILRKRAHELGIEARRIARGNDAEAALNDKDFATARSPMWDAIKRPASVFVSSLVLQILSLYGAVLFAFFYIMSTTLPGILQDIYHFPPTLVGSTFLSFSIGSALGIVACNTLLDRITLHLQKPGQTHQPENRLPLVIFGAFAFPLTVVLYGWAAQIHLPVPVLIASVALQGFTMIIGLVPVTSYVVDAFGLYSASAMTTMLITRCVMSTILPMAAEPLHKRLGWGWGMCVLAAMCLVLAPVPVLVFRFGGRWREKSDFTKEE</sequence>
<dbReference type="EMBL" id="JAVRQU010000001">
    <property type="protein sequence ID" value="KAK5707942.1"/>
    <property type="molecule type" value="Genomic_DNA"/>
</dbReference>
<comment type="caution">
    <text evidence="9">The sequence shown here is derived from an EMBL/GenBank/DDBJ whole genome shotgun (WGS) entry which is preliminary data.</text>
</comment>
<accession>A0AAN7ZQX4</accession>
<feature type="transmembrane region" description="Helical" evidence="7">
    <location>
        <begin position="121"/>
        <end position="138"/>
    </location>
</feature>
<name>A0AAN7ZQX4_9PEZI</name>
<evidence type="ECO:0000256" key="7">
    <source>
        <dbReference type="SAM" id="Phobius"/>
    </source>
</evidence>
<keyword evidence="4 7" id="KW-0472">Membrane</keyword>
<evidence type="ECO:0000313" key="9">
    <source>
        <dbReference type="EMBL" id="KAK5707942.1"/>
    </source>
</evidence>
<dbReference type="GO" id="GO:0016020">
    <property type="term" value="C:membrane"/>
    <property type="evidence" value="ECO:0007669"/>
    <property type="project" value="UniProtKB-SubCell"/>
</dbReference>
<evidence type="ECO:0000256" key="2">
    <source>
        <dbReference type="ARBA" id="ARBA00022692"/>
    </source>
</evidence>
<evidence type="ECO:0000256" key="4">
    <source>
        <dbReference type="ARBA" id="ARBA00023136"/>
    </source>
</evidence>
<evidence type="ECO:0000256" key="6">
    <source>
        <dbReference type="SAM" id="MobiDB-lite"/>
    </source>
</evidence>
<keyword evidence="2 7" id="KW-0812">Transmembrane</keyword>
<feature type="region of interest" description="Disordered" evidence="6">
    <location>
        <begin position="1"/>
        <end position="21"/>
    </location>
</feature>
<organism evidence="9 10">
    <name type="scientific">Elasticomyces elasticus</name>
    <dbReference type="NCBI Taxonomy" id="574655"/>
    <lineage>
        <taxon>Eukaryota</taxon>
        <taxon>Fungi</taxon>
        <taxon>Dikarya</taxon>
        <taxon>Ascomycota</taxon>
        <taxon>Pezizomycotina</taxon>
        <taxon>Dothideomycetes</taxon>
        <taxon>Dothideomycetidae</taxon>
        <taxon>Mycosphaerellales</taxon>
        <taxon>Teratosphaeriaceae</taxon>
        <taxon>Elasticomyces</taxon>
    </lineage>
</organism>
<feature type="domain" description="Major facilitator superfamily (MFS) profile" evidence="8">
    <location>
        <begin position="49"/>
        <end position="486"/>
    </location>
</feature>
<proteinExistence type="inferred from homology"/>
<dbReference type="AlphaFoldDB" id="A0AAN7ZQX4"/>
<evidence type="ECO:0000256" key="3">
    <source>
        <dbReference type="ARBA" id="ARBA00022989"/>
    </source>
</evidence>
<dbReference type="GO" id="GO:0022857">
    <property type="term" value="F:transmembrane transporter activity"/>
    <property type="evidence" value="ECO:0007669"/>
    <property type="project" value="InterPro"/>
</dbReference>
<feature type="transmembrane region" description="Helical" evidence="7">
    <location>
        <begin position="47"/>
        <end position="70"/>
    </location>
</feature>
<evidence type="ECO:0000313" key="10">
    <source>
        <dbReference type="Proteomes" id="UP001310594"/>
    </source>
</evidence>
<dbReference type="FunFam" id="1.20.1250.20:FF:000509">
    <property type="entry name" value="MFS general substrate transporter"/>
    <property type="match status" value="1"/>
</dbReference>
<gene>
    <name evidence="9" type="ORF">LTR97_000481</name>
</gene>
<dbReference type="InterPro" id="IPR020846">
    <property type="entry name" value="MFS_dom"/>
</dbReference>
<dbReference type="InterPro" id="IPR011701">
    <property type="entry name" value="MFS"/>
</dbReference>
<keyword evidence="3 7" id="KW-1133">Transmembrane helix</keyword>
<feature type="transmembrane region" description="Helical" evidence="7">
    <location>
        <begin position="283"/>
        <end position="306"/>
    </location>
</feature>
<dbReference type="PANTHER" id="PTHR23502">
    <property type="entry name" value="MAJOR FACILITATOR SUPERFAMILY"/>
    <property type="match status" value="1"/>
</dbReference>
<feature type="transmembrane region" description="Helical" evidence="7">
    <location>
        <begin position="326"/>
        <end position="348"/>
    </location>
</feature>
<dbReference type="PROSITE" id="PS50850">
    <property type="entry name" value="MFS"/>
    <property type="match status" value="1"/>
</dbReference>
<feature type="transmembrane region" description="Helical" evidence="7">
    <location>
        <begin position="393"/>
        <end position="414"/>
    </location>
</feature>
<feature type="transmembrane region" description="Helical" evidence="7">
    <location>
        <begin position="90"/>
        <end position="109"/>
    </location>
</feature>
<dbReference type="Gene3D" id="1.20.1250.20">
    <property type="entry name" value="MFS general substrate transporter like domains"/>
    <property type="match status" value="1"/>
</dbReference>
<reference evidence="9" key="1">
    <citation type="submission" date="2023-08" db="EMBL/GenBank/DDBJ databases">
        <title>Black Yeasts Isolated from many extreme environments.</title>
        <authorList>
            <person name="Coleine C."/>
            <person name="Stajich J.E."/>
            <person name="Selbmann L."/>
        </authorList>
    </citation>
    <scope>NUCLEOTIDE SEQUENCE</scope>
    <source>
        <strain evidence="9">CCFEE 5810</strain>
    </source>
</reference>
<evidence type="ECO:0000259" key="8">
    <source>
        <dbReference type="PROSITE" id="PS50850"/>
    </source>
</evidence>
<evidence type="ECO:0000256" key="1">
    <source>
        <dbReference type="ARBA" id="ARBA00004141"/>
    </source>
</evidence>
<protein>
    <recommendedName>
        <fullName evidence="8">Major facilitator superfamily (MFS) profile domain-containing protein</fullName>
    </recommendedName>
</protein>
<dbReference type="InterPro" id="IPR036259">
    <property type="entry name" value="MFS_trans_sf"/>
</dbReference>
<dbReference type="PANTHER" id="PTHR23502:SF163">
    <property type="entry name" value="MAJOR FACILITATOR SUPERFAMILY (MFS) PROFILE DOMAIN-CONTAINING PROTEIN"/>
    <property type="match status" value="1"/>
</dbReference>
<feature type="transmembrane region" description="Helical" evidence="7">
    <location>
        <begin position="368"/>
        <end position="387"/>
    </location>
</feature>
<feature type="transmembrane region" description="Helical" evidence="7">
    <location>
        <begin position="426"/>
        <end position="446"/>
    </location>
</feature>
<feature type="transmembrane region" description="Helical" evidence="7">
    <location>
        <begin position="458"/>
        <end position="481"/>
    </location>
</feature>